<proteinExistence type="predicted"/>
<accession>A0ABW2ZZ09</accession>
<dbReference type="InterPro" id="IPR036689">
    <property type="entry name" value="ESAT-6-like_sf"/>
</dbReference>
<keyword evidence="2" id="KW-1185">Reference proteome</keyword>
<dbReference type="Gene3D" id="1.10.287.1060">
    <property type="entry name" value="ESAT-6-like"/>
    <property type="match status" value="1"/>
</dbReference>
<dbReference type="SUPFAM" id="SSF140453">
    <property type="entry name" value="EsxAB dimer-like"/>
    <property type="match status" value="1"/>
</dbReference>
<evidence type="ECO:0000313" key="2">
    <source>
        <dbReference type="Proteomes" id="UP001597053"/>
    </source>
</evidence>
<dbReference type="Proteomes" id="UP001597053">
    <property type="component" value="Unassembled WGS sequence"/>
</dbReference>
<dbReference type="Pfam" id="PF06013">
    <property type="entry name" value="WXG100"/>
    <property type="match status" value="1"/>
</dbReference>
<organism evidence="1 2">
    <name type="scientific">Micromonospora azadirachtae</name>
    <dbReference type="NCBI Taxonomy" id="1970735"/>
    <lineage>
        <taxon>Bacteria</taxon>
        <taxon>Bacillati</taxon>
        <taxon>Actinomycetota</taxon>
        <taxon>Actinomycetes</taxon>
        <taxon>Micromonosporales</taxon>
        <taxon>Micromonosporaceae</taxon>
        <taxon>Micromonospora</taxon>
    </lineage>
</organism>
<reference evidence="2" key="1">
    <citation type="journal article" date="2019" name="Int. J. Syst. Evol. Microbiol.">
        <title>The Global Catalogue of Microorganisms (GCM) 10K type strain sequencing project: providing services to taxonomists for standard genome sequencing and annotation.</title>
        <authorList>
            <consortium name="The Broad Institute Genomics Platform"/>
            <consortium name="The Broad Institute Genome Sequencing Center for Infectious Disease"/>
            <person name="Wu L."/>
            <person name="Ma J."/>
        </authorList>
    </citation>
    <scope>NUCLEOTIDE SEQUENCE [LARGE SCALE GENOMIC DNA]</scope>
    <source>
        <strain evidence="2">JCM 32148</strain>
    </source>
</reference>
<name>A0ABW2ZZ09_9ACTN</name>
<dbReference type="EMBL" id="JBHTHM010000163">
    <property type="protein sequence ID" value="MFD0783514.1"/>
    <property type="molecule type" value="Genomic_DNA"/>
</dbReference>
<protein>
    <submittedName>
        <fullName evidence="1">WXG100 family type VII secretion target</fullName>
    </submittedName>
</protein>
<dbReference type="InterPro" id="IPR010310">
    <property type="entry name" value="T7SS_ESAT-6-like"/>
</dbReference>
<sequence>MTDTPGLGQVHATQEQLNAMAQRCNDTGESLAQGMAQLIERIQTLGGGGMRGSANNALQDVSVQLNDGLRTIITALDELSGKMTNAATQYGVNDEDAATEIRNAAAETGDTSVMSILRG</sequence>
<comment type="caution">
    <text evidence="1">The sequence shown here is derived from an EMBL/GenBank/DDBJ whole genome shotgun (WGS) entry which is preliminary data.</text>
</comment>
<gene>
    <name evidence="1" type="ORF">ACFQZ8_06250</name>
</gene>
<evidence type="ECO:0000313" key="1">
    <source>
        <dbReference type="EMBL" id="MFD0783514.1"/>
    </source>
</evidence>